<accession>E6N514</accession>
<dbReference type="Proteomes" id="UP000008120">
    <property type="component" value="Chromosome"/>
</dbReference>
<dbReference type="BioCyc" id="CCAL311458:G131R-316-MONOMER"/>
<dbReference type="KEGG" id="csu:CSUB_C0313"/>
<reference evidence="2 4" key="2">
    <citation type="journal article" date="2011" name="Nucleic Acids Res.">
        <title>Insights into the evolution of Archaea and eukaryotic protein modifier systems revealed by the genome of a novel archaeal group.</title>
        <authorList>
            <person name="Nunoura T."/>
            <person name="Takaki Y."/>
            <person name="Kakuta J."/>
            <person name="Nishi S."/>
            <person name="Sugahara J."/>
            <person name="Kazama H."/>
            <person name="Chee G."/>
            <person name="Hattori M."/>
            <person name="Kanai A."/>
            <person name="Atomi H."/>
            <person name="Takai K."/>
            <person name="Takami H."/>
        </authorList>
    </citation>
    <scope>NUCLEOTIDE SEQUENCE [LARGE SCALE GENOMIC DNA]</scope>
</reference>
<dbReference type="STRING" id="311458.CSUB_C0313"/>
<evidence type="ECO:0000313" key="4">
    <source>
        <dbReference type="Proteomes" id="UP000008120"/>
    </source>
</evidence>
<sequence>MAHIYHKKNISHKIMSTSMTSRKATVIVAVLVIAILFVGLVLDDAEAAKNPRRTRTRTRTSTTLSTTPTSTITTTSSQTTTSQQYSDTFPAVNPLILGNCPPEVHDRYFVIGPDGRKYRTWHPVTVPIDPGDPSKGMCTFAHEHGDNPRQGRFIDLPPFGYAAKVGGMVEEIAAHAGFKVFYKRMAGNGLGNNAEWRIVVHQGTAGARRLVQSLHSIQIDVVDSAGRVTKVSLMAPTGELNPKCGPRVGDRIVPDEECVRRGLFYEVWYFAVRVGTGQVNGAKFFAAPGIAVYNPMTYMKVGDLSRVYPISEVVEGLPFGDPRSFFLGNMRAVEHPDYGWGNPGPSQFWTDAFGREVSGSCDPTRCIMQTVPAGYYAWFDDDSVFDWPWIDLPLGAAGGN</sequence>
<dbReference type="EMBL" id="BA000048">
    <property type="protein sequence ID" value="BAJ50174.1"/>
    <property type="molecule type" value="Genomic_DNA"/>
</dbReference>
<proteinExistence type="predicted"/>
<evidence type="ECO:0000313" key="3">
    <source>
        <dbReference type="EMBL" id="BAJ50174.1"/>
    </source>
</evidence>
<evidence type="ECO:0000313" key="2">
    <source>
        <dbReference type="EMBL" id="BAJ47383.1"/>
    </source>
</evidence>
<organism evidence="2 4">
    <name type="scientific">Caldiarchaeum subterraneum</name>
    <dbReference type="NCBI Taxonomy" id="311458"/>
    <lineage>
        <taxon>Archaea</taxon>
        <taxon>Nitrososphaerota</taxon>
        <taxon>Candidatus Caldarchaeales</taxon>
        <taxon>Candidatus Caldarchaeaceae</taxon>
        <taxon>Candidatus Caldarchaeum</taxon>
    </lineage>
</organism>
<name>E6N514_CALS0</name>
<gene>
    <name evidence="3" type="ORF">CSUB_C0313</name>
    <name evidence="2" type="ORF">HGMM_F55E04C39</name>
</gene>
<dbReference type="EMBL" id="AP011835">
    <property type="protein sequence ID" value="BAJ47383.1"/>
    <property type="molecule type" value="Genomic_DNA"/>
</dbReference>
<feature type="region of interest" description="Disordered" evidence="1">
    <location>
        <begin position="49"/>
        <end position="84"/>
    </location>
</feature>
<protein>
    <submittedName>
        <fullName evidence="2">Uncharacterized protein</fullName>
    </submittedName>
</protein>
<reference evidence="2 4" key="1">
    <citation type="journal article" date="2005" name="Environ. Microbiol.">
        <title>Genetic and functional properties of uncultivated thermophilic crenarchaeotes from a subsurface gold mine as revealed by analysis of genome fragments.</title>
        <authorList>
            <person name="Nunoura T."/>
            <person name="Hirayama H."/>
            <person name="Takami H."/>
            <person name="Oida H."/>
            <person name="Nishi S."/>
            <person name="Shimamura S."/>
            <person name="Suzuki Y."/>
            <person name="Inagaki F."/>
            <person name="Takai K."/>
            <person name="Nealson K.H."/>
            <person name="Horikoshi K."/>
        </authorList>
    </citation>
    <scope>NUCLEOTIDE SEQUENCE [LARGE SCALE GENOMIC DNA]</scope>
</reference>
<dbReference type="AlphaFoldDB" id="E6N514"/>
<feature type="compositionally biased region" description="Low complexity" evidence="1">
    <location>
        <begin position="59"/>
        <end position="82"/>
    </location>
</feature>
<evidence type="ECO:0000256" key="1">
    <source>
        <dbReference type="SAM" id="MobiDB-lite"/>
    </source>
</evidence>